<organism evidence="1 2">
    <name type="scientific">Pristionchus entomophagus</name>
    <dbReference type="NCBI Taxonomy" id="358040"/>
    <lineage>
        <taxon>Eukaryota</taxon>
        <taxon>Metazoa</taxon>
        <taxon>Ecdysozoa</taxon>
        <taxon>Nematoda</taxon>
        <taxon>Chromadorea</taxon>
        <taxon>Rhabditida</taxon>
        <taxon>Rhabditina</taxon>
        <taxon>Diplogasteromorpha</taxon>
        <taxon>Diplogasteroidea</taxon>
        <taxon>Neodiplogasteridae</taxon>
        <taxon>Pristionchus</taxon>
    </lineage>
</organism>
<protein>
    <submittedName>
        <fullName evidence="1">Uncharacterized protein</fullName>
    </submittedName>
</protein>
<dbReference type="Proteomes" id="UP001432027">
    <property type="component" value="Unassembled WGS sequence"/>
</dbReference>
<feature type="non-terminal residue" evidence="1">
    <location>
        <position position="80"/>
    </location>
</feature>
<keyword evidence="2" id="KW-1185">Reference proteome</keyword>
<gene>
    <name evidence="1" type="ORF">PENTCL1PPCAC_28109</name>
</gene>
<proteinExistence type="predicted"/>
<sequence>NGTSLLDCLLAKNRNSKPQDAIRLLDVEEFRKKTATKARKKYEQVAEIKDGLSNLSASSSSSHRPVIYRILMPSRIPWLL</sequence>
<feature type="non-terminal residue" evidence="1">
    <location>
        <position position="1"/>
    </location>
</feature>
<reference evidence="1" key="1">
    <citation type="submission" date="2023-10" db="EMBL/GenBank/DDBJ databases">
        <title>Genome assembly of Pristionchus species.</title>
        <authorList>
            <person name="Yoshida K."/>
            <person name="Sommer R.J."/>
        </authorList>
    </citation>
    <scope>NUCLEOTIDE SEQUENCE</scope>
    <source>
        <strain evidence="1">RS0144</strain>
    </source>
</reference>
<evidence type="ECO:0000313" key="2">
    <source>
        <dbReference type="Proteomes" id="UP001432027"/>
    </source>
</evidence>
<dbReference type="EMBL" id="BTSX01000006">
    <property type="protein sequence ID" value="GMT05935.1"/>
    <property type="molecule type" value="Genomic_DNA"/>
</dbReference>
<accession>A0AAV5UI59</accession>
<name>A0AAV5UI59_9BILA</name>
<comment type="caution">
    <text evidence="1">The sequence shown here is derived from an EMBL/GenBank/DDBJ whole genome shotgun (WGS) entry which is preliminary data.</text>
</comment>
<evidence type="ECO:0000313" key="1">
    <source>
        <dbReference type="EMBL" id="GMT05935.1"/>
    </source>
</evidence>
<dbReference type="AlphaFoldDB" id="A0AAV5UI59"/>